<proteinExistence type="predicted"/>
<evidence type="ECO:0000313" key="1">
    <source>
        <dbReference type="EMBL" id="KIP08671.1"/>
    </source>
</evidence>
<evidence type="ECO:0000313" key="2">
    <source>
        <dbReference type="Proteomes" id="UP000053257"/>
    </source>
</evidence>
<protein>
    <recommendedName>
        <fullName evidence="3">RNase H type-1 domain-containing protein</fullName>
    </recommendedName>
</protein>
<dbReference type="AlphaFoldDB" id="A0A0C3S0Y4"/>
<dbReference type="OrthoDB" id="2797720at2759"/>
<dbReference type="EMBL" id="KN840476">
    <property type="protein sequence ID" value="KIP08671.1"/>
    <property type="molecule type" value="Genomic_DNA"/>
</dbReference>
<organism evidence="1 2">
    <name type="scientific">Phlebiopsis gigantea (strain 11061_1 CR5-6)</name>
    <name type="common">White-rot fungus</name>
    <name type="synonym">Peniophora gigantea</name>
    <dbReference type="NCBI Taxonomy" id="745531"/>
    <lineage>
        <taxon>Eukaryota</taxon>
        <taxon>Fungi</taxon>
        <taxon>Dikarya</taxon>
        <taxon>Basidiomycota</taxon>
        <taxon>Agaricomycotina</taxon>
        <taxon>Agaricomycetes</taxon>
        <taxon>Polyporales</taxon>
        <taxon>Phanerochaetaceae</taxon>
        <taxon>Phlebiopsis</taxon>
    </lineage>
</organism>
<sequence>MDVSAGAAWAVIRNGESRKGRFGCGKATPYDAEMAALARGLKEVLRDLPDGVKDAALTSILGAGSGPAQMLSVAACATVRPWLQQSEERRIHMHWTPGHRGVYWNGVVDRDAGLATAEPSSEVSFALARQCVTAQAYAAWRDDMTKPNYRGRSNMLHHSQFDCCKHTAANWFLKTAGKDNTYFARLVRFTSGHFPHGAFRERFEFEGNRRCWCGECAVESRDHIWFDCELWIRKHRPPDDELERRRRGEHRRDALDLVPPTPPGMSSVEHFLQDWRDSPVNIDQVAEFLQLNPAAATFQWLELVDRAYADRDGGAGETVNTYKADLHTRVRRDTYEGWVRRNPTCPVAVFNEKYARVAADKVRARFGLPDEEILSLRVEFGMSVRAARELQAKERAGARGADSDG</sequence>
<name>A0A0C3S0Y4_PHLG1</name>
<dbReference type="HOGENOM" id="CLU_056783_0_0_1"/>
<gene>
    <name evidence="1" type="ORF">PHLGIDRAFT_68979</name>
</gene>
<evidence type="ECO:0008006" key="3">
    <source>
        <dbReference type="Google" id="ProtNLM"/>
    </source>
</evidence>
<dbReference type="Proteomes" id="UP000053257">
    <property type="component" value="Unassembled WGS sequence"/>
</dbReference>
<dbReference type="InterPro" id="IPR012337">
    <property type="entry name" value="RNaseH-like_sf"/>
</dbReference>
<reference evidence="1 2" key="1">
    <citation type="journal article" date="2014" name="PLoS Genet.">
        <title>Analysis of the Phlebiopsis gigantea genome, transcriptome and secretome provides insight into its pioneer colonization strategies of wood.</title>
        <authorList>
            <person name="Hori C."/>
            <person name="Ishida T."/>
            <person name="Igarashi K."/>
            <person name="Samejima M."/>
            <person name="Suzuki H."/>
            <person name="Master E."/>
            <person name="Ferreira P."/>
            <person name="Ruiz-Duenas F.J."/>
            <person name="Held B."/>
            <person name="Canessa P."/>
            <person name="Larrondo L.F."/>
            <person name="Schmoll M."/>
            <person name="Druzhinina I.S."/>
            <person name="Kubicek C.P."/>
            <person name="Gaskell J.A."/>
            <person name="Kersten P."/>
            <person name="St John F."/>
            <person name="Glasner J."/>
            <person name="Sabat G."/>
            <person name="Splinter BonDurant S."/>
            <person name="Syed K."/>
            <person name="Yadav J."/>
            <person name="Mgbeahuruike A.C."/>
            <person name="Kovalchuk A."/>
            <person name="Asiegbu F.O."/>
            <person name="Lackner G."/>
            <person name="Hoffmeister D."/>
            <person name="Rencoret J."/>
            <person name="Gutierrez A."/>
            <person name="Sun H."/>
            <person name="Lindquist E."/>
            <person name="Barry K."/>
            <person name="Riley R."/>
            <person name="Grigoriev I.V."/>
            <person name="Henrissat B."/>
            <person name="Kues U."/>
            <person name="Berka R.M."/>
            <person name="Martinez A.T."/>
            <person name="Covert S.F."/>
            <person name="Blanchette R.A."/>
            <person name="Cullen D."/>
        </authorList>
    </citation>
    <scope>NUCLEOTIDE SEQUENCE [LARGE SCALE GENOMIC DNA]</scope>
    <source>
        <strain evidence="1 2">11061_1 CR5-6</strain>
    </source>
</reference>
<dbReference type="STRING" id="745531.A0A0C3S0Y4"/>
<keyword evidence="2" id="KW-1185">Reference proteome</keyword>
<accession>A0A0C3S0Y4</accession>
<dbReference type="SUPFAM" id="SSF53098">
    <property type="entry name" value="Ribonuclease H-like"/>
    <property type="match status" value="1"/>
</dbReference>